<name>A0AAN7JPP8_9MYRT</name>
<evidence type="ECO:0000256" key="1">
    <source>
        <dbReference type="SAM" id="Phobius"/>
    </source>
</evidence>
<dbReference type="Pfam" id="PF06708">
    <property type="entry name" value="DUF1195"/>
    <property type="match status" value="1"/>
</dbReference>
<keyword evidence="3" id="KW-1185">Reference proteome</keyword>
<evidence type="ECO:0000313" key="2">
    <source>
        <dbReference type="EMBL" id="KAK4751406.1"/>
    </source>
</evidence>
<gene>
    <name evidence="2" type="ORF">SAY87_004888</name>
</gene>
<sequence>MNTDDQHHHNHHHYYPLVEPSYGSATPPQAKRESSNGAGGLLGKSKYKLWVLAAILLLAFWSMFTGSVTLKWSAGNLSRLSDKLFHAPLYEDLDILEVEEREKVVRHMWEVYIHSSNRLPRFWSEAFQAAYESLAGDVPSVHDAAISEIAKLSLNPTFSSDASAAAANSSETRHPVRTLDDPADMEVRLNVTEEDVSKQIGLKSRHKPWNQKMDHGRVVNLSRLVSKILRDECLEHIVDIPYTLSGILNEAIFEGRKVTDYNLQISIWTGELPSNFNVPIQNFHDVSIDPALQWDGACFSPSWEMKKLP</sequence>
<keyword evidence="1" id="KW-1133">Transmembrane helix</keyword>
<dbReference type="AlphaFoldDB" id="A0AAN7JPP8"/>
<reference evidence="2 3" key="1">
    <citation type="journal article" date="2023" name="Hortic Res">
        <title>Pangenome of water caltrop reveals structural variations and asymmetric subgenome divergence after allopolyploidization.</title>
        <authorList>
            <person name="Zhang X."/>
            <person name="Chen Y."/>
            <person name="Wang L."/>
            <person name="Yuan Y."/>
            <person name="Fang M."/>
            <person name="Shi L."/>
            <person name="Lu R."/>
            <person name="Comes H.P."/>
            <person name="Ma Y."/>
            <person name="Chen Y."/>
            <person name="Huang G."/>
            <person name="Zhou Y."/>
            <person name="Zheng Z."/>
            <person name="Qiu Y."/>
        </authorList>
    </citation>
    <scope>NUCLEOTIDE SEQUENCE [LARGE SCALE GENOMIC DNA]</scope>
    <source>
        <tissue evidence="2">Roots</tissue>
    </source>
</reference>
<dbReference type="InterPro" id="IPR010608">
    <property type="entry name" value="DUF1195"/>
</dbReference>
<organism evidence="2 3">
    <name type="scientific">Trapa incisa</name>
    <dbReference type="NCBI Taxonomy" id="236973"/>
    <lineage>
        <taxon>Eukaryota</taxon>
        <taxon>Viridiplantae</taxon>
        <taxon>Streptophyta</taxon>
        <taxon>Embryophyta</taxon>
        <taxon>Tracheophyta</taxon>
        <taxon>Spermatophyta</taxon>
        <taxon>Magnoliopsida</taxon>
        <taxon>eudicotyledons</taxon>
        <taxon>Gunneridae</taxon>
        <taxon>Pentapetalae</taxon>
        <taxon>rosids</taxon>
        <taxon>malvids</taxon>
        <taxon>Myrtales</taxon>
        <taxon>Lythraceae</taxon>
        <taxon>Trapa</taxon>
    </lineage>
</organism>
<comment type="caution">
    <text evidence="2">The sequence shown here is derived from an EMBL/GenBank/DDBJ whole genome shotgun (WGS) entry which is preliminary data.</text>
</comment>
<proteinExistence type="predicted"/>
<dbReference type="PANTHER" id="PTHR34358:SF7">
    <property type="entry name" value="SUGAR TRANSPORTER"/>
    <property type="match status" value="1"/>
</dbReference>
<protein>
    <submittedName>
        <fullName evidence="2">Uncharacterized protein</fullName>
    </submittedName>
</protein>
<accession>A0AAN7JPP8</accession>
<dbReference type="Proteomes" id="UP001345219">
    <property type="component" value="Chromosome 4"/>
</dbReference>
<evidence type="ECO:0000313" key="3">
    <source>
        <dbReference type="Proteomes" id="UP001345219"/>
    </source>
</evidence>
<keyword evidence="1" id="KW-0472">Membrane</keyword>
<keyword evidence="1" id="KW-0812">Transmembrane</keyword>
<feature type="transmembrane region" description="Helical" evidence="1">
    <location>
        <begin position="49"/>
        <end position="70"/>
    </location>
</feature>
<dbReference type="EMBL" id="JAXIOK010000017">
    <property type="protein sequence ID" value="KAK4751406.1"/>
    <property type="molecule type" value="Genomic_DNA"/>
</dbReference>
<dbReference type="PANTHER" id="PTHR34358">
    <property type="entry name" value="OS03G0411600 PROTEIN"/>
    <property type="match status" value="1"/>
</dbReference>